<feature type="transmembrane region" description="Helical" evidence="1">
    <location>
        <begin position="74"/>
        <end position="95"/>
    </location>
</feature>
<feature type="transmembrane region" description="Helical" evidence="1">
    <location>
        <begin position="107"/>
        <end position="125"/>
    </location>
</feature>
<keyword evidence="1" id="KW-0812">Transmembrane</keyword>
<evidence type="ECO:0000313" key="4">
    <source>
        <dbReference type="Proteomes" id="UP000195089"/>
    </source>
</evidence>
<dbReference type="InterPro" id="IPR006976">
    <property type="entry name" value="VanZ-like"/>
</dbReference>
<organism evidence="3 4">
    <name type="scientific">Bacillus thuringiensis serovar pingluonsis</name>
    <dbReference type="NCBI Taxonomy" id="180881"/>
    <lineage>
        <taxon>Bacteria</taxon>
        <taxon>Bacillati</taxon>
        <taxon>Bacillota</taxon>
        <taxon>Bacilli</taxon>
        <taxon>Bacillales</taxon>
        <taxon>Bacillaceae</taxon>
        <taxon>Bacillus</taxon>
        <taxon>Bacillus cereus group</taxon>
    </lineage>
</organism>
<reference evidence="3 4" key="1">
    <citation type="submission" date="2016-10" db="EMBL/GenBank/DDBJ databases">
        <title>Comparative genomics of Bacillus thuringiensis reveals a path to pathogens against multiple invertebrate hosts.</title>
        <authorList>
            <person name="Zheng J."/>
            <person name="Gao Q."/>
            <person name="Liu H."/>
            <person name="Peng D."/>
            <person name="Ruan L."/>
            <person name="Sun M."/>
        </authorList>
    </citation>
    <scope>NUCLEOTIDE SEQUENCE [LARGE SCALE GENOMIC DNA]</scope>
    <source>
        <strain evidence="3">BGSC 4BX1</strain>
    </source>
</reference>
<dbReference type="AlphaFoldDB" id="A0A243BA19"/>
<dbReference type="Pfam" id="PF04892">
    <property type="entry name" value="VanZ"/>
    <property type="match status" value="1"/>
</dbReference>
<sequence length="146" mass="16867">MKVNFEFFWKITFYIYILLVINFVIFKFFGDINAVKNNIQLTYENINNGGSNYNLVPLRTLFSYGPDFYMEVSFINIIGNIMPFIPLGFLIPIVFPTKKSFIKAMALCLAIIICIEIIQLITLLGRLDIDDVILNQIRCVLGMYSI</sequence>
<evidence type="ECO:0000256" key="1">
    <source>
        <dbReference type="SAM" id="Phobius"/>
    </source>
</evidence>
<proteinExistence type="predicted"/>
<dbReference type="InterPro" id="IPR053150">
    <property type="entry name" value="Teicoplanin_resist-assoc"/>
</dbReference>
<accession>A0A243BA19</accession>
<comment type="caution">
    <text evidence="3">The sequence shown here is derived from an EMBL/GenBank/DDBJ whole genome shotgun (WGS) entry which is preliminary data.</text>
</comment>
<dbReference type="PANTHER" id="PTHR36834:SF1">
    <property type="entry name" value="INTEGRAL MEMBRANE PROTEIN"/>
    <property type="match status" value="1"/>
</dbReference>
<protein>
    <recommendedName>
        <fullName evidence="2">VanZ-like domain-containing protein</fullName>
    </recommendedName>
</protein>
<feature type="domain" description="VanZ-like" evidence="2">
    <location>
        <begin position="13"/>
        <end position="144"/>
    </location>
</feature>
<keyword evidence="1" id="KW-1133">Transmembrane helix</keyword>
<dbReference type="Proteomes" id="UP000195089">
    <property type="component" value="Unassembled WGS sequence"/>
</dbReference>
<dbReference type="EMBL" id="NFDL01000073">
    <property type="protein sequence ID" value="OTY41164.1"/>
    <property type="molecule type" value="Genomic_DNA"/>
</dbReference>
<name>A0A243BA19_BACTU</name>
<feature type="transmembrane region" description="Helical" evidence="1">
    <location>
        <begin position="7"/>
        <end position="29"/>
    </location>
</feature>
<dbReference type="RefSeq" id="WP_088119899.1">
    <property type="nucleotide sequence ID" value="NZ_NFDL01000073.1"/>
</dbReference>
<evidence type="ECO:0000259" key="2">
    <source>
        <dbReference type="Pfam" id="PF04892"/>
    </source>
</evidence>
<dbReference type="PANTHER" id="PTHR36834">
    <property type="entry name" value="MEMBRANE PROTEIN-RELATED"/>
    <property type="match status" value="1"/>
</dbReference>
<evidence type="ECO:0000313" key="3">
    <source>
        <dbReference type="EMBL" id="OTY41164.1"/>
    </source>
</evidence>
<keyword evidence="1" id="KW-0472">Membrane</keyword>
<gene>
    <name evidence="3" type="ORF">BK742_18085</name>
</gene>